<organism evidence="1 2">
    <name type="scientific">Arctium lappa</name>
    <name type="common">Greater burdock</name>
    <name type="synonym">Lappa major</name>
    <dbReference type="NCBI Taxonomy" id="4217"/>
    <lineage>
        <taxon>Eukaryota</taxon>
        <taxon>Viridiplantae</taxon>
        <taxon>Streptophyta</taxon>
        <taxon>Embryophyta</taxon>
        <taxon>Tracheophyta</taxon>
        <taxon>Spermatophyta</taxon>
        <taxon>Magnoliopsida</taxon>
        <taxon>eudicotyledons</taxon>
        <taxon>Gunneridae</taxon>
        <taxon>Pentapetalae</taxon>
        <taxon>asterids</taxon>
        <taxon>campanulids</taxon>
        <taxon>Asterales</taxon>
        <taxon>Asteraceae</taxon>
        <taxon>Carduoideae</taxon>
        <taxon>Cardueae</taxon>
        <taxon>Arctiinae</taxon>
        <taxon>Arctium</taxon>
    </lineage>
</organism>
<name>A0ACB9C2L6_ARCLA</name>
<accession>A0ACB9C2L6</accession>
<proteinExistence type="predicted"/>
<evidence type="ECO:0000313" key="1">
    <source>
        <dbReference type="EMBL" id="KAI3728512.1"/>
    </source>
</evidence>
<dbReference type="Proteomes" id="UP001055879">
    <property type="component" value="Linkage Group LG05"/>
</dbReference>
<reference evidence="1 2" key="2">
    <citation type="journal article" date="2022" name="Mol. Ecol. Resour.">
        <title>The genomes of chicory, endive, great burdock and yacon provide insights into Asteraceae paleo-polyploidization history and plant inulin production.</title>
        <authorList>
            <person name="Fan W."/>
            <person name="Wang S."/>
            <person name="Wang H."/>
            <person name="Wang A."/>
            <person name="Jiang F."/>
            <person name="Liu H."/>
            <person name="Zhao H."/>
            <person name="Xu D."/>
            <person name="Zhang Y."/>
        </authorList>
    </citation>
    <scope>NUCLEOTIDE SEQUENCE [LARGE SCALE GENOMIC DNA]</scope>
    <source>
        <strain evidence="2">cv. Niubang</strain>
    </source>
</reference>
<evidence type="ECO:0000313" key="2">
    <source>
        <dbReference type="Proteomes" id="UP001055879"/>
    </source>
</evidence>
<comment type="caution">
    <text evidence="1">The sequence shown here is derived from an EMBL/GenBank/DDBJ whole genome shotgun (WGS) entry which is preliminary data.</text>
</comment>
<sequence>MASASDFDAYFNCRRITDLLYDKNVLDDNDLDLLYGFCGMIYDSEEAEAGSKPMLWIGIYIAVASFFCILLMAADLFHGFRNRKLWFPSKYFTLNAASITVITIAMKLPVDLSSPMPGYIDELAKAGSMTFMSRSTGHRNNWCALCTLLEVIEIELLCYACCLKS</sequence>
<protein>
    <submittedName>
        <fullName evidence="1">Uncharacterized protein</fullName>
    </submittedName>
</protein>
<dbReference type="EMBL" id="CM042051">
    <property type="protein sequence ID" value="KAI3728512.1"/>
    <property type="molecule type" value="Genomic_DNA"/>
</dbReference>
<gene>
    <name evidence="1" type="ORF">L6452_17149</name>
</gene>
<reference evidence="2" key="1">
    <citation type="journal article" date="2022" name="Mol. Ecol. Resour.">
        <title>The genomes of chicory, endive, great burdock and yacon provide insights into Asteraceae palaeo-polyploidization history and plant inulin production.</title>
        <authorList>
            <person name="Fan W."/>
            <person name="Wang S."/>
            <person name="Wang H."/>
            <person name="Wang A."/>
            <person name="Jiang F."/>
            <person name="Liu H."/>
            <person name="Zhao H."/>
            <person name="Xu D."/>
            <person name="Zhang Y."/>
        </authorList>
    </citation>
    <scope>NUCLEOTIDE SEQUENCE [LARGE SCALE GENOMIC DNA]</scope>
    <source>
        <strain evidence="2">cv. Niubang</strain>
    </source>
</reference>
<keyword evidence="2" id="KW-1185">Reference proteome</keyword>